<accession>A0A815M560</accession>
<dbReference type="InterPro" id="IPR037185">
    <property type="entry name" value="EmrE-like"/>
</dbReference>
<protein>
    <recommendedName>
        <fullName evidence="6">Sugar phosphate transporter domain-containing protein</fullName>
    </recommendedName>
</protein>
<proteinExistence type="predicted"/>
<sequence length="350" mass="39094">MPITSLVEVVSDRTDVHISPERVLLDVPQGLRHTMAIIILVIWYVASGATLFLNKYILSHLHGDAFILGITQLLISVISSYIQMGFTNKFHVPAQKSSTVMKNLYRDMLFIGAFRSATVIFGLFAMKYIAVSFLATIKSSSPLFTVVISRILLGERTSYGTKVSMIPITTGLCLCSSFELSFDMFGFLCALGTNIFDCLQNVYSKLLLSGEKYRYTAIELQLWTSLVACVFQLPLLYYYVDLPSVINSTSNDLMILYAFNGLFYHMQSVCAFALMAYISPITHSVVNTVKRGLLIWLSILLFGNPITFLSGFGTILVIIGVILYNEGRNDEGKSGNYLTDTTKLITWRDI</sequence>
<name>A0A815M560_ADIRI</name>
<dbReference type="EMBL" id="CAJNOR010003485">
    <property type="protein sequence ID" value="CAF1418703.1"/>
    <property type="molecule type" value="Genomic_DNA"/>
</dbReference>
<dbReference type="InterPro" id="IPR004853">
    <property type="entry name" value="Sugar_P_trans_dom"/>
</dbReference>
<feature type="transmembrane region" description="Helical" evidence="5">
    <location>
        <begin position="34"/>
        <end position="53"/>
    </location>
</feature>
<evidence type="ECO:0000256" key="1">
    <source>
        <dbReference type="ARBA" id="ARBA00004141"/>
    </source>
</evidence>
<dbReference type="Pfam" id="PF03151">
    <property type="entry name" value="TPT"/>
    <property type="match status" value="1"/>
</dbReference>
<organism evidence="7 8">
    <name type="scientific">Adineta ricciae</name>
    <name type="common">Rotifer</name>
    <dbReference type="NCBI Taxonomy" id="249248"/>
    <lineage>
        <taxon>Eukaryota</taxon>
        <taxon>Metazoa</taxon>
        <taxon>Spiralia</taxon>
        <taxon>Gnathifera</taxon>
        <taxon>Rotifera</taxon>
        <taxon>Eurotatoria</taxon>
        <taxon>Bdelloidea</taxon>
        <taxon>Adinetida</taxon>
        <taxon>Adinetidae</taxon>
        <taxon>Adineta</taxon>
    </lineage>
</organism>
<evidence type="ECO:0000256" key="2">
    <source>
        <dbReference type="ARBA" id="ARBA00022692"/>
    </source>
</evidence>
<comment type="caution">
    <text evidence="7">The sequence shown here is derived from an EMBL/GenBank/DDBJ whole genome shotgun (WGS) entry which is preliminary data.</text>
</comment>
<dbReference type="Proteomes" id="UP000663828">
    <property type="component" value="Unassembled WGS sequence"/>
</dbReference>
<evidence type="ECO:0000313" key="8">
    <source>
        <dbReference type="Proteomes" id="UP000663828"/>
    </source>
</evidence>
<evidence type="ECO:0000256" key="3">
    <source>
        <dbReference type="ARBA" id="ARBA00022989"/>
    </source>
</evidence>
<dbReference type="SUPFAM" id="SSF103481">
    <property type="entry name" value="Multidrug resistance efflux transporter EmrE"/>
    <property type="match status" value="2"/>
</dbReference>
<keyword evidence="2 5" id="KW-0812">Transmembrane</keyword>
<evidence type="ECO:0000259" key="6">
    <source>
        <dbReference type="Pfam" id="PF03151"/>
    </source>
</evidence>
<feature type="domain" description="Sugar phosphate transporter" evidence="6">
    <location>
        <begin position="38"/>
        <end position="325"/>
    </location>
</feature>
<feature type="transmembrane region" description="Helical" evidence="5">
    <location>
        <begin position="255"/>
        <end position="281"/>
    </location>
</feature>
<dbReference type="GO" id="GO:0016020">
    <property type="term" value="C:membrane"/>
    <property type="evidence" value="ECO:0007669"/>
    <property type="project" value="UniProtKB-SubCell"/>
</dbReference>
<keyword evidence="8" id="KW-1185">Reference proteome</keyword>
<evidence type="ECO:0000256" key="5">
    <source>
        <dbReference type="SAM" id="Phobius"/>
    </source>
</evidence>
<evidence type="ECO:0000256" key="4">
    <source>
        <dbReference type="ARBA" id="ARBA00023136"/>
    </source>
</evidence>
<dbReference type="InterPro" id="IPR050186">
    <property type="entry name" value="TPT_transporter"/>
</dbReference>
<keyword evidence="3 5" id="KW-1133">Transmembrane helix</keyword>
<feature type="transmembrane region" description="Helical" evidence="5">
    <location>
        <begin position="104"/>
        <end position="126"/>
    </location>
</feature>
<gene>
    <name evidence="7" type="ORF">XAT740_LOCUS35083</name>
</gene>
<reference evidence="7" key="1">
    <citation type="submission" date="2021-02" db="EMBL/GenBank/DDBJ databases">
        <authorList>
            <person name="Nowell W R."/>
        </authorList>
    </citation>
    <scope>NUCLEOTIDE SEQUENCE</scope>
</reference>
<comment type="subcellular location">
    <subcellularLocation>
        <location evidence="1">Membrane</location>
        <topology evidence="1">Multi-pass membrane protein</topology>
    </subcellularLocation>
</comment>
<dbReference type="AlphaFoldDB" id="A0A815M560"/>
<dbReference type="PANTHER" id="PTHR11132">
    <property type="entry name" value="SOLUTE CARRIER FAMILY 35"/>
    <property type="match status" value="1"/>
</dbReference>
<feature type="transmembrane region" description="Helical" evidence="5">
    <location>
        <begin position="65"/>
        <end position="84"/>
    </location>
</feature>
<feature type="transmembrane region" description="Helical" evidence="5">
    <location>
        <begin position="293"/>
        <end position="324"/>
    </location>
</feature>
<keyword evidence="4 5" id="KW-0472">Membrane</keyword>
<evidence type="ECO:0000313" key="7">
    <source>
        <dbReference type="EMBL" id="CAF1418703.1"/>
    </source>
</evidence>